<name>A0ABV0BLB9_9HYPH</name>
<comment type="subunit">
    <text evidence="3 14">The main subunits of complex b-c1 are: cytochrome b, cytochrome c1 and the Rieske protein.</text>
</comment>
<sequence length="445" mass="50494">MSHDFFPSYTPKSKLAKWFESRLPLLGFMHSAGVSFPVPRNLNYWWTSGVILCFMLVSQIVTGIFLAMFYTPHVDLAFSSVEHILRDVSYGWLIQPLHAVGASMFFLAVYVHIFRGLYYGSYKAPREILWILGVILYLLMMATAFLGYVLPWGQMSLWGATVITNFFSAIPGVGKTVVSYLWGGYAVGNPTLNRFFSLHFLLPFMICGVVILHVWALHVPGNNNPDGVEIKTKKDALPFHPYYTTKDFFAVFVFLILFAWFTFYMPRYLGHADNFIAADRSVTPAHIVPEWYFLPFYAILRAVTFQIPLGFYTIDSKLGGVIAMFGAIVVLAFLPWLNNSKVRSTKYRPLYKPFFWLFFLTCIILGWLGSKPTDGDWMIGSWHIVNYTTASQIFTLLYFAHFALLPIIGKIEKTKPLPDSIFEAVLKKNGSAKPAGSAELPNKTA</sequence>
<feature type="transmembrane region" description="Helical" evidence="15">
    <location>
        <begin position="318"/>
        <end position="338"/>
    </location>
</feature>
<gene>
    <name evidence="18" type="ORF">WJT86_08480</name>
</gene>
<feature type="transmembrane region" description="Helical" evidence="15">
    <location>
        <begin position="248"/>
        <end position="270"/>
    </location>
</feature>
<dbReference type="Proteomes" id="UP001418637">
    <property type="component" value="Unassembled WGS sequence"/>
</dbReference>
<keyword evidence="5 14" id="KW-0813">Transport</keyword>
<comment type="cofactor">
    <cofactor evidence="14">
        <name>heme b</name>
        <dbReference type="ChEBI" id="CHEBI:60344"/>
    </cofactor>
    <text evidence="14">Binds 2 heme groups non-covalently.</text>
</comment>
<dbReference type="SUPFAM" id="SSF81648">
    <property type="entry name" value="a domain/subunit of cytochrome bc1 complex (Ubiquinol-cytochrome c reductase)"/>
    <property type="match status" value="1"/>
</dbReference>
<keyword evidence="19" id="KW-1185">Reference proteome</keyword>
<dbReference type="SUPFAM" id="SSF81342">
    <property type="entry name" value="Transmembrane di-heme cytochromes"/>
    <property type="match status" value="1"/>
</dbReference>
<evidence type="ECO:0000256" key="13">
    <source>
        <dbReference type="ARBA" id="ARBA00023136"/>
    </source>
</evidence>
<keyword evidence="12" id="KW-0408">Iron</keyword>
<dbReference type="InterPro" id="IPR005798">
    <property type="entry name" value="Cyt_b/b6_C"/>
</dbReference>
<dbReference type="EMBL" id="JBBYXI010000003">
    <property type="protein sequence ID" value="MEN3931091.1"/>
    <property type="molecule type" value="Genomic_DNA"/>
</dbReference>
<evidence type="ECO:0000256" key="15">
    <source>
        <dbReference type="SAM" id="Phobius"/>
    </source>
</evidence>
<feature type="transmembrane region" description="Helical" evidence="15">
    <location>
        <begin position="44"/>
        <end position="70"/>
    </location>
</feature>
<dbReference type="PANTHER" id="PTHR19271:SF16">
    <property type="entry name" value="CYTOCHROME B"/>
    <property type="match status" value="1"/>
</dbReference>
<evidence type="ECO:0000256" key="14">
    <source>
        <dbReference type="RuleBase" id="RU003385"/>
    </source>
</evidence>
<evidence type="ECO:0000313" key="18">
    <source>
        <dbReference type="EMBL" id="MEN3931091.1"/>
    </source>
</evidence>
<dbReference type="RefSeq" id="WP_346337132.1">
    <property type="nucleotide sequence ID" value="NZ_JBBYXI010000003.1"/>
</dbReference>
<dbReference type="InterPro" id="IPR016174">
    <property type="entry name" value="Di-haem_cyt_TM"/>
</dbReference>
<feature type="transmembrane region" description="Helical" evidence="15">
    <location>
        <begin position="195"/>
        <end position="216"/>
    </location>
</feature>
<dbReference type="PROSITE" id="PS51002">
    <property type="entry name" value="CYTB_NTER"/>
    <property type="match status" value="1"/>
</dbReference>
<keyword evidence="11 15" id="KW-1133">Transmembrane helix</keyword>
<feature type="domain" description="Cytochrome b/b6 C-terminal region profile" evidence="17">
    <location>
        <begin position="229"/>
        <end position="419"/>
    </location>
</feature>
<dbReference type="Pfam" id="PF00032">
    <property type="entry name" value="Cytochrom_B_C"/>
    <property type="match status" value="1"/>
</dbReference>
<keyword evidence="8 14" id="KW-0812">Transmembrane</keyword>
<comment type="caution">
    <text evidence="18">The sequence shown here is derived from an EMBL/GenBank/DDBJ whole genome shotgun (WGS) entry which is preliminary data.</text>
</comment>
<dbReference type="InterPro" id="IPR036150">
    <property type="entry name" value="Cyt_b/b6_C_sf"/>
</dbReference>
<feature type="transmembrane region" description="Helical" evidence="15">
    <location>
        <begin position="291"/>
        <end position="312"/>
    </location>
</feature>
<organism evidence="18 19">
    <name type="scientific">Hohaiivirga grylli</name>
    <dbReference type="NCBI Taxonomy" id="3133970"/>
    <lineage>
        <taxon>Bacteria</taxon>
        <taxon>Pseudomonadati</taxon>
        <taxon>Pseudomonadota</taxon>
        <taxon>Alphaproteobacteria</taxon>
        <taxon>Hyphomicrobiales</taxon>
        <taxon>Methylobacteriaceae</taxon>
        <taxon>Hohaiivirga</taxon>
    </lineage>
</organism>
<dbReference type="Gene3D" id="1.20.810.10">
    <property type="entry name" value="Cytochrome Bc1 Complex, Chain C"/>
    <property type="match status" value="1"/>
</dbReference>
<comment type="subcellular location">
    <subcellularLocation>
        <location evidence="2">Membrane</location>
        <topology evidence="2">Multi-pass membrane protein</topology>
    </subcellularLocation>
</comment>
<keyword evidence="13 15" id="KW-0472">Membrane</keyword>
<dbReference type="InterPro" id="IPR027387">
    <property type="entry name" value="Cytb/b6-like_sf"/>
</dbReference>
<dbReference type="InterPro" id="IPR048259">
    <property type="entry name" value="Cytochrome_b_N_euk/bac"/>
</dbReference>
<evidence type="ECO:0000256" key="12">
    <source>
        <dbReference type="ARBA" id="ARBA00023004"/>
    </source>
</evidence>
<dbReference type="Pfam" id="PF00033">
    <property type="entry name" value="Cytochrome_B"/>
    <property type="match status" value="1"/>
</dbReference>
<comment type="similarity">
    <text evidence="14">Belongs to the cytochrome b family.</text>
</comment>
<feature type="transmembrane region" description="Helical" evidence="15">
    <location>
        <begin position="162"/>
        <end position="183"/>
    </location>
</feature>
<feature type="transmembrane region" description="Helical" evidence="15">
    <location>
        <begin position="389"/>
        <end position="408"/>
    </location>
</feature>
<evidence type="ECO:0000313" key="19">
    <source>
        <dbReference type="Proteomes" id="UP001418637"/>
    </source>
</evidence>
<dbReference type="CDD" id="cd00284">
    <property type="entry name" value="Cytochrome_b_N"/>
    <property type="match status" value="1"/>
</dbReference>
<evidence type="ECO:0000256" key="5">
    <source>
        <dbReference type="ARBA" id="ARBA00022448"/>
    </source>
</evidence>
<evidence type="ECO:0000256" key="7">
    <source>
        <dbReference type="ARBA" id="ARBA00022660"/>
    </source>
</evidence>
<protein>
    <recommendedName>
        <fullName evidence="4 14">Cytochrome b</fullName>
    </recommendedName>
</protein>
<proteinExistence type="inferred from homology"/>
<evidence type="ECO:0000256" key="11">
    <source>
        <dbReference type="ARBA" id="ARBA00022989"/>
    </source>
</evidence>
<accession>A0ABV0BLB9</accession>
<keyword evidence="9" id="KW-0479">Metal-binding</keyword>
<dbReference type="InterPro" id="IPR005797">
    <property type="entry name" value="Cyt_b/b6_N"/>
</dbReference>
<comment type="function">
    <text evidence="1 14">Component of the ubiquinol-cytochrome c reductase complex (complex III or cytochrome b-c1 complex), which is a respiratory chain that generates an electrochemical potential coupled to ATP synthesis.</text>
</comment>
<evidence type="ECO:0000256" key="4">
    <source>
        <dbReference type="ARBA" id="ARBA00013531"/>
    </source>
</evidence>
<feature type="transmembrane region" description="Helical" evidence="15">
    <location>
        <begin position="90"/>
        <end position="117"/>
    </location>
</feature>
<keyword evidence="7 14" id="KW-0679">Respiratory chain</keyword>
<dbReference type="PROSITE" id="PS51003">
    <property type="entry name" value="CYTB_CTER"/>
    <property type="match status" value="1"/>
</dbReference>
<evidence type="ECO:0000256" key="6">
    <source>
        <dbReference type="ARBA" id="ARBA00022617"/>
    </source>
</evidence>
<evidence type="ECO:0000259" key="16">
    <source>
        <dbReference type="PROSITE" id="PS51002"/>
    </source>
</evidence>
<keyword evidence="10 14" id="KW-0249">Electron transport</keyword>
<evidence type="ECO:0000256" key="3">
    <source>
        <dbReference type="ARBA" id="ARBA00011649"/>
    </source>
</evidence>
<reference evidence="18 19" key="1">
    <citation type="submission" date="2024-04" db="EMBL/GenBank/DDBJ databases">
        <title>A novel species isolated from cricket.</title>
        <authorList>
            <person name="Wang H.-C."/>
        </authorList>
    </citation>
    <scope>NUCLEOTIDE SEQUENCE [LARGE SCALE GENOMIC DNA]</scope>
    <source>
        <strain evidence="18 19">WL0021</strain>
    </source>
</reference>
<keyword evidence="6 14" id="KW-0349">Heme</keyword>
<evidence type="ECO:0000256" key="9">
    <source>
        <dbReference type="ARBA" id="ARBA00022723"/>
    </source>
</evidence>
<dbReference type="InterPro" id="IPR030689">
    <property type="entry name" value="Cytochrome_b"/>
</dbReference>
<evidence type="ECO:0000256" key="1">
    <source>
        <dbReference type="ARBA" id="ARBA00002444"/>
    </source>
</evidence>
<evidence type="ECO:0000256" key="8">
    <source>
        <dbReference type="ARBA" id="ARBA00022692"/>
    </source>
</evidence>
<feature type="transmembrane region" description="Helical" evidence="15">
    <location>
        <begin position="350"/>
        <end position="369"/>
    </location>
</feature>
<dbReference type="InterPro" id="IPR048260">
    <property type="entry name" value="Cytochrome_b_C_euk/bac"/>
</dbReference>
<dbReference type="PIRSF" id="PIRSF038885">
    <property type="entry name" value="COB"/>
    <property type="match status" value="1"/>
</dbReference>
<feature type="domain" description="Cytochrome b/b6 N-terminal region profile" evidence="16">
    <location>
        <begin position="15"/>
        <end position="226"/>
    </location>
</feature>
<feature type="transmembrane region" description="Helical" evidence="15">
    <location>
        <begin position="129"/>
        <end position="150"/>
    </location>
</feature>
<dbReference type="PANTHER" id="PTHR19271">
    <property type="entry name" value="CYTOCHROME B"/>
    <property type="match status" value="1"/>
</dbReference>
<evidence type="ECO:0000259" key="17">
    <source>
        <dbReference type="PROSITE" id="PS51003"/>
    </source>
</evidence>
<evidence type="ECO:0000256" key="2">
    <source>
        <dbReference type="ARBA" id="ARBA00004141"/>
    </source>
</evidence>
<dbReference type="CDD" id="cd00290">
    <property type="entry name" value="cytochrome_b_C"/>
    <property type="match status" value="1"/>
</dbReference>
<evidence type="ECO:0000256" key="10">
    <source>
        <dbReference type="ARBA" id="ARBA00022982"/>
    </source>
</evidence>